<dbReference type="GO" id="GO:0015244">
    <property type="term" value="F:fluconazole transmembrane transporter activity"/>
    <property type="evidence" value="ECO:0007669"/>
    <property type="project" value="TreeGrafter"/>
</dbReference>
<comment type="caution">
    <text evidence="8">The sequence shown here is derived from an EMBL/GenBank/DDBJ whole genome shotgun (WGS) entry which is preliminary data.</text>
</comment>
<feature type="transmembrane region" description="Helical" evidence="6">
    <location>
        <begin position="467"/>
        <end position="485"/>
    </location>
</feature>
<dbReference type="PROSITE" id="PS50850">
    <property type="entry name" value="MFS"/>
    <property type="match status" value="1"/>
</dbReference>
<sequence>MKDLIREAPLGKVIRYITNNTWLLYPEEEANFALPPEYQAALDHAEKKGQGSPNTSLNGFTATLDGNRATRPDVENTLEHLEPVLSFTQSMKSLKYDKERIEAEGQLDMSRTKSIPIRPVETNSGVILVDWYTTDDQSNPQNWSALKRGWVVFIICAYNWVTYIAGSLWVPAQPGIQEHFGVDIQVGSLGLSMFVVGYGLGPLLFGPITEIPVVGRHSVYLLTFFVYFILTIPTASINSYAAIIVLRFLSGFFGSPAIGIGGASIGDVMSFTYFPYGLGWWILSFWAGPSLGPTVGGFAAMAKGWRWPLWEVVWVSAPMLALLFFCTPETLASNILMRRAKRLRKLTGNDRLRSQGEIDQDGLSMTNIVKETLLRPLEIMAKDPSVFFTNLYTAYFYATYYTFFSVFDVVFPRFYGFNLGETGNAFLACEIGSVLGHIIYFSYLYFYMVPDNKKNGFREQEHRLHPAVLGSLGLPIGLYIFAWTADSNIHWVVPLVGVVIFTVGGYLVIQGLFVYIPISYPNYAASLFTGNDFFRSAMAAGSVHFAKPLFKNLGVHNGVTVLASVGCLGVVGCWALWYFGARLRAASKFAQS</sequence>
<accession>A0AA38Y2L9</accession>
<feature type="transmembrane region" description="Helical" evidence="6">
    <location>
        <begin position="558"/>
        <end position="579"/>
    </location>
</feature>
<feature type="transmembrane region" description="Helical" evidence="6">
    <location>
        <begin position="491"/>
        <end position="516"/>
    </location>
</feature>
<evidence type="ECO:0000256" key="4">
    <source>
        <dbReference type="ARBA" id="ARBA00023136"/>
    </source>
</evidence>
<dbReference type="PANTHER" id="PTHR23502">
    <property type="entry name" value="MAJOR FACILITATOR SUPERFAMILY"/>
    <property type="match status" value="1"/>
</dbReference>
<feature type="transmembrane region" description="Helical" evidence="6">
    <location>
        <begin position="312"/>
        <end position="336"/>
    </location>
</feature>
<dbReference type="SUPFAM" id="SSF103473">
    <property type="entry name" value="MFS general substrate transporter"/>
    <property type="match status" value="1"/>
</dbReference>
<feature type="transmembrane region" description="Helical" evidence="6">
    <location>
        <begin position="241"/>
        <end position="261"/>
    </location>
</feature>
<evidence type="ECO:0000256" key="5">
    <source>
        <dbReference type="SAM" id="MobiDB-lite"/>
    </source>
</evidence>
<feature type="compositionally biased region" description="Polar residues" evidence="5">
    <location>
        <begin position="51"/>
        <end position="61"/>
    </location>
</feature>
<dbReference type="CDD" id="cd17323">
    <property type="entry name" value="MFS_Tpo1_MDR_like"/>
    <property type="match status" value="1"/>
</dbReference>
<organism evidence="8 9">
    <name type="scientific">Knufia peltigerae</name>
    <dbReference type="NCBI Taxonomy" id="1002370"/>
    <lineage>
        <taxon>Eukaryota</taxon>
        <taxon>Fungi</taxon>
        <taxon>Dikarya</taxon>
        <taxon>Ascomycota</taxon>
        <taxon>Pezizomycotina</taxon>
        <taxon>Eurotiomycetes</taxon>
        <taxon>Chaetothyriomycetidae</taxon>
        <taxon>Chaetothyriales</taxon>
        <taxon>Trichomeriaceae</taxon>
        <taxon>Knufia</taxon>
    </lineage>
</organism>
<proteinExistence type="predicted"/>
<gene>
    <name evidence="8" type="ORF">H2204_007105</name>
</gene>
<keyword evidence="4 6" id="KW-0472">Membrane</keyword>
<evidence type="ECO:0000313" key="9">
    <source>
        <dbReference type="Proteomes" id="UP001172681"/>
    </source>
</evidence>
<dbReference type="GO" id="GO:1990961">
    <property type="term" value="P:xenobiotic detoxification by transmembrane export across the plasma membrane"/>
    <property type="evidence" value="ECO:0007669"/>
    <property type="project" value="TreeGrafter"/>
</dbReference>
<keyword evidence="9" id="KW-1185">Reference proteome</keyword>
<dbReference type="AlphaFoldDB" id="A0AA38Y2L9"/>
<feature type="transmembrane region" description="Helical" evidence="6">
    <location>
        <begin position="150"/>
        <end position="172"/>
    </location>
</feature>
<dbReference type="GO" id="GO:0005886">
    <property type="term" value="C:plasma membrane"/>
    <property type="evidence" value="ECO:0007669"/>
    <property type="project" value="TreeGrafter"/>
</dbReference>
<comment type="subcellular location">
    <subcellularLocation>
        <location evidence="1">Membrane</location>
        <topology evidence="1">Multi-pass membrane protein</topology>
    </subcellularLocation>
</comment>
<feature type="transmembrane region" description="Helical" evidence="6">
    <location>
        <begin position="184"/>
        <end position="205"/>
    </location>
</feature>
<evidence type="ECO:0000256" key="2">
    <source>
        <dbReference type="ARBA" id="ARBA00022692"/>
    </source>
</evidence>
<reference evidence="8" key="1">
    <citation type="submission" date="2022-10" db="EMBL/GenBank/DDBJ databases">
        <title>Culturing micro-colonial fungi from biological soil crusts in the Mojave desert and describing Neophaeococcomyces mojavensis, and introducing the new genera and species Taxawa tesnikishii.</title>
        <authorList>
            <person name="Kurbessoian T."/>
            <person name="Stajich J.E."/>
        </authorList>
    </citation>
    <scope>NUCLEOTIDE SEQUENCE</scope>
    <source>
        <strain evidence="8">TK_35</strain>
    </source>
</reference>
<feature type="domain" description="Major facilitator superfamily (MFS) profile" evidence="7">
    <location>
        <begin position="151"/>
        <end position="592"/>
    </location>
</feature>
<dbReference type="InterPro" id="IPR011701">
    <property type="entry name" value="MFS"/>
</dbReference>
<dbReference type="EMBL" id="JAPDRN010000047">
    <property type="protein sequence ID" value="KAJ9633388.1"/>
    <property type="molecule type" value="Genomic_DNA"/>
</dbReference>
<feature type="transmembrane region" description="Helical" evidence="6">
    <location>
        <begin position="217"/>
        <end position="235"/>
    </location>
</feature>
<evidence type="ECO:0000313" key="8">
    <source>
        <dbReference type="EMBL" id="KAJ9633388.1"/>
    </source>
</evidence>
<dbReference type="Pfam" id="PF07690">
    <property type="entry name" value="MFS_1"/>
    <property type="match status" value="1"/>
</dbReference>
<feature type="transmembrane region" description="Helical" evidence="6">
    <location>
        <begin position="523"/>
        <end position="546"/>
    </location>
</feature>
<dbReference type="PANTHER" id="PTHR23502:SF23">
    <property type="entry name" value="FLUCONAZOLE RESISTANCE PROTEIN 1"/>
    <property type="match status" value="1"/>
</dbReference>
<evidence type="ECO:0000256" key="3">
    <source>
        <dbReference type="ARBA" id="ARBA00022989"/>
    </source>
</evidence>
<keyword evidence="3 6" id="KW-1133">Transmembrane helix</keyword>
<evidence type="ECO:0000259" key="7">
    <source>
        <dbReference type="PROSITE" id="PS50850"/>
    </source>
</evidence>
<feature type="region of interest" description="Disordered" evidence="5">
    <location>
        <begin position="45"/>
        <end position="68"/>
    </location>
</feature>
<feature type="transmembrane region" description="Helical" evidence="6">
    <location>
        <begin position="385"/>
        <end position="404"/>
    </location>
</feature>
<evidence type="ECO:0000256" key="6">
    <source>
        <dbReference type="SAM" id="Phobius"/>
    </source>
</evidence>
<feature type="transmembrane region" description="Helical" evidence="6">
    <location>
        <begin position="273"/>
        <end position="292"/>
    </location>
</feature>
<protein>
    <recommendedName>
        <fullName evidence="7">Major facilitator superfamily (MFS) profile domain-containing protein</fullName>
    </recommendedName>
</protein>
<dbReference type="InterPro" id="IPR020846">
    <property type="entry name" value="MFS_dom"/>
</dbReference>
<dbReference type="Gene3D" id="1.20.1250.20">
    <property type="entry name" value="MFS general substrate transporter like domains"/>
    <property type="match status" value="1"/>
</dbReference>
<evidence type="ECO:0000256" key="1">
    <source>
        <dbReference type="ARBA" id="ARBA00004141"/>
    </source>
</evidence>
<dbReference type="Proteomes" id="UP001172681">
    <property type="component" value="Unassembled WGS sequence"/>
</dbReference>
<keyword evidence="2 6" id="KW-0812">Transmembrane</keyword>
<feature type="transmembrane region" description="Helical" evidence="6">
    <location>
        <begin position="424"/>
        <end position="446"/>
    </location>
</feature>
<name>A0AA38Y2L9_9EURO</name>
<dbReference type="InterPro" id="IPR036259">
    <property type="entry name" value="MFS_trans_sf"/>
</dbReference>